<sequence length="218" mass="24226">MWQLLQMQSCHLMRQRLLPIKNSSYFTKLVKEKPSNVVKRYFSESKNVTEKNTKSGIFLICSPWKLCAGVSLGLGARLLFSSGPAYCKAVQNSRIIQRRPNINDDSAKFDWRKLLEYLRPHKWLLVGAIASALAVAFLNVYIPAMLGVIVNVLANLKNNPTADFIDEIKFPALKLISLYIGQVVGSGVSLLVISPHLTGLTMVCVPSVVIGGTFIARY</sequence>
<dbReference type="Proteomes" id="UP001064048">
    <property type="component" value="Chromosome 14"/>
</dbReference>
<dbReference type="EMBL" id="CM046114">
    <property type="protein sequence ID" value="KAI8419826.1"/>
    <property type="molecule type" value="Genomic_DNA"/>
</dbReference>
<comment type="caution">
    <text evidence="1">The sequence shown here is derived from an EMBL/GenBank/DDBJ whole genome shotgun (WGS) entry which is preliminary data.</text>
</comment>
<evidence type="ECO:0000313" key="1">
    <source>
        <dbReference type="EMBL" id="KAI8419826.1"/>
    </source>
</evidence>
<organism evidence="1 2">
    <name type="scientific">Choristoneura fumiferana</name>
    <name type="common">Spruce budworm moth</name>
    <name type="synonym">Archips fumiferana</name>
    <dbReference type="NCBI Taxonomy" id="7141"/>
    <lineage>
        <taxon>Eukaryota</taxon>
        <taxon>Metazoa</taxon>
        <taxon>Ecdysozoa</taxon>
        <taxon>Arthropoda</taxon>
        <taxon>Hexapoda</taxon>
        <taxon>Insecta</taxon>
        <taxon>Pterygota</taxon>
        <taxon>Neoptera</taxon>
        <taxon>Endopterygota</taxon>
        <taxon>Lepidoptera</taxon>
        <taxon>Glossata</taxon>
        <taxon>Ditrysia</taxon>
        <taxon>Tortricoidea</taxon>
        <taxon>Tortricidae</taxon>
        <taxon>Tortricinae</taxon>
        <taxon>Choristoneura</taxon>
    </lineage>
</organism>
<evidence type="ECO:0000313" key="2">
    <source>
        <dbReference type="Proteomes" id="UP001064048"/>
    </source>
</evidence>
<name>A0ACC0J623_CHOFU</name>
<reference evidence="1 2" key="1">
    <citation type="journal article" date="2022" name="Genome Biol. Evol.">
        <title>The Spruce Budworm Genome: Reconstructing the Evolutionary History of Antifreeze Proteins.</title>
        <authorList>
            <person name="Beliveau C."/>
            <person name="Gagne P."/>
            <person name="Picq S."/>
            <person name="Vernygora O."/>
            <person name="Keeling C.I."/>
            <person name="Pinkney K."/>
            <person name="Doucet D."/>
            <person name="Wen F."/>
            <person name="Johnston J.S."/>
            <person name="Maaroufi H."/>
            <person name="Boyle B."/>
            <person name="Laroche J."/>
            <person name="Dewar K."/>
            <person name="Juretic N."/>
            <person name="Blackburn G."/>
            <person name="Nisole A."/>
            <person name="Brunet B."/>
            <person name="Brandao M."/>
            <person name="Lumley L."/>
            <person name="Duan J."/>
            <person name="Quan G."/>
            <person name="Lucarotti C.J."/>
            <person name="Roe A.D."/>
            <person name="Sperling F.A.H."/>
            <person name="Levesque R.C."/>
            <person name="Cusson M."/>
        </authorList>
    </citation>
    <scope>NUCLEOTIDE SEQUENCE [LARGE SCALE GENOMIC DNA]</scope>
    <source>
        <strain evidence="1">Glfc:IPQL:Cfum</strain>
    </source>
</reference>
<gene>
    <name evidence="1" type="ORF">MSG28_008464</name>
</gene>
<accession>A0ACC0J623</accession>
<proteinExistence type="predicted"/>
<keyword evidence="2" id="KW-1185">Reference proteome</keyword>
<protein>
    <submittedName>
        <fullName evidence="1">Uncharacterized protein</fullName>
    </submittedName>
</protein>